<dbReference type="RefSeq" id="WP_322456486.1">
    <property type="nucleotide sequence ID" value="NZ_CP141059.1"/>
</dbReference>
<dbReference type="EMBL" id="CP141059">
    <property type="protein sequence ID" value="WQQ25551.1"/>
    <property type="molecule type" value="Genomic_DNA"/>
</dbReference>
<dbReference type="PANTHER" id="PTHR33337">
    <property type="entry name" value="GFA DOMAIN-CONTAINING PROTEIN"/>
    <property type="match status" value="1"/>
</dbReference>
<sequence>MSQVLGAHGRCLCGGIRYTVRDELREVVNCHCERCKRFTGHHMATTSAKLEGISVEDEDALLIWFFPVPEAGYGSCSRCGSSLFWLSSAAAARRAVCAVTLDPPTGLRTVQAWWVSQPSDYHARPDLPELETE</sequence>
<protein>
    <submittedName>
        <fullName evidence="6">GFA family protein</fullName>
    </submittedName>
</protein>
<keyword evidence="7" id="KW-1185">Reference proteome</keyword>
<evidence type="ECO:0000259" key="5">
    <source>
        <dbReference type="PROSITE" id="PS51891"/>
    </source>
</evidence>
<evidence type="ECO:0000256" key="2">
    <source>
        <dbReference type="ARBA" id="ARBA00022723"/>
    </source>
</evidence>
<evidence type="ECO:0000256" key="3">
    <source>
        <dbReference type="ARBA" id="ARBA00022833"/>
    </source>
</evidence>
<evidence type="ECO:0000256" key="4">
    <source>
        <dbReference type="ARBA" id="ARBA00023239"/>
    </source>
</evidence>
<evidence type="ECO:0000313" key="6">
    <source>
        <dbReference type="EMBL" id="WQQ25551.1"/>
    </source>
</evidence>
<dbReference type="PANTHER" id="PTHR33337:SF40">
    <property type="entry name" value="CENP-V_GFA DOMAIN-CONTAINING PROTEIN-RELATED"/>
    <property type="match status" value="1"/>
</dbReference>
<reference evidence="7" key="1">
    <citation type="submission" date="2023-12" db="EMBL/GenBank/DDBJ databases">
        <title>Novel species in genus Nocardioides.</title>
        <authorList>
            <person name="Zhou H."/>
        </authorList>
    </citation>
    <scope>NUCLEOTIDE SEQUENCE [LARGE SCALE GENOMIC DNA]</scope>
    <source>
        <strain evidence="7">HM61</strain>
    </source>
</reference>
<dbReference type="Gene3D" id="3.90.1590.10">
    <property type="entry name" value="glutathione-dependent formaldehyde- activating enzyme (gfa)"/>
    <property type="match status" value="1"/>
</dbReference>
<feature type="domain" description="CENP-V/GFA" evidence="5">
    <location>
        <begin position="7"/>
        <end position="111"/>
    </location>
</feature>
<organism evidence="6 7">
    <name type="scientific">Nocardioides bizhenqiangii</name>
    <dbReference type="NCBI Taxonomy" id="3095076"/>
    <lineage>
        <taxon>Bacteria</taxon>
        <taxon>Bacillati</taxon>
        <taxon>Actinomycetota</taxon>
        <taxon>Actinomycetes</taxon>
        <taxon>Propionibacteriales</taxon>
        <taxon>Nocardioidaceae</taxon>
        <taxon>Nocardioides</taxon>
    </lineage>
</organism>
<dbReference type="Proteomes" id="UP001327225">
    <property type="component" value="Chromosome"/>
</dbReference>
<evidence type="ECO:0000256" key="1">
    <source>
        <dbReference type="ARBA" id="ARBA00005495"/>
    </source>
</evidence>
<dbReference type="PROSITE" id="PS51891">
    <property type="entry name" value="CENP_V_GFA"/>
    <property type="match status" value="1"/>
</dbReference>
<comment type="similarity">
    <text evidence="1">Belongs to the Gfa family.</text>
</comment>
<keyword evidence="4" id="KW-0456">Lyase</keyword>
<proteinExistence type="inferred from homology"/>
<keyword evidence="2" id="KW-0479">Metal-binding</keyword>
<dbReference type="InterPro" id="IPR011057">
    <property type="entry name" value="Mss4-like_sf"/>
</dbReference>
<dbReference type="InterPro" id="IPR006913">
    <property type="entry name" value="CENP-V/GFA"/>
</dbReference>
<gene>
    <name evidence="6" type="ORF">SHK19_16470</name>
</gene>
<evidence type="ECO:0000313" key="7">
    <source>
        <dbReference type="Proteomes" id="UP001327225"/>
    </source>
</evidence>
<accession>A0ABZ0ZNL7</accession>
<keyword evidence="3" id="KW-0862">Zinc</keyword>
<dbReference type="SUPFAM" id="SSF51316">
    <property type="entry name" value="Mss4-like"/>
    <property type="match status" value="1"/>
</dbReference>
<dbReference type="Pfam" id="PF04828">
    <property type="entry name" value="GFA"/>
    <property type="match status" value="1"/>
</dbReference>
<name>A0ABZ0ZNL7_9ACTN</name>